<dbReference type="RefSeq" id="WP_044835271.1">
    <property type="nucleotide sequence ID" value="NZ_CP059735.1"/>
</dbReference>
<dbReference type="Proteomes" id="UP000032568">
    <property type="component" value="Chromosome"/>
</dbReference>
<name>A0AAE9YRA3_9GAMM</name>
<sequence length="199" mass="21733">MKRTIALMPLAGMITFGLFAFMAFLIRNDQLTPIVGEPMPVIEVAQTPEDSEVETKPKTLLQPPVPPAPMPKSNMMPTQEGMDTSFVYQPATVDLGSSVSTGIFDGAADTDARPIVQIPPKYPMEALSSGIEGWVLLAFDIDPLGGVENVKVLEANPKRIFNKAAKQALRKWKYRAKLVDGTAVAQKNLTVQLDFNMET</sequence>
<reference evidence="13 14" key="2">
    <citation type="journal article" date="2022" name="Mar. Drugs">
        <title>Bioassay-Guided Fractionation Leads to the Detection of Cholic Acid Generated by the Rare Thalassomonas sp.</title>
        <authorList>
            <person name="Pheiffer F."/>
            <person name="Schneider Y.K."/>
            <person name="Hansen E.H."/>
            <person name="Andersen J.H."/>
            <person name="Isaksson J."/>
            <person name="Busche T."/>
            <person name="R C."/>
            <person name="Kalinowski J."/>
            <person name="Zyl L.V."/>
            <person name="Trindade M."/>
        </authorList>
    </citation>
    <scope>NUCLEOTIDE SEQUENCE [LARGE SCALE GENOMIC DNA]</scope>
    <source>
        <strain evidence="13 14">A5K-106</strain>
    </source>
</reference>
<dbReference type="PANTHER" id="PTHR33446:SF14">
    <property type="entry name" value="PROTEIN TONB"/>
    <property type="match status" value="1"/>
</dbReference>
<proteinExistence type="inferred from homology"/>
<keyword evidence="7 10" id="KW-0653">Protein transport</keyword>
<keyword evidence="9 10" id="KW-0472">Membrane</keyword>
<keyword evidence="4 10" id="KW-1003">Cell membrane</keyword>
<protein>
    <recommendedName>
        <fullName evidence="10">Protein TonB</fullName>
    </recommendedName>
</protein>
<gene>
    <name evidence="13" type="ORF">SG35_000670</name>
</gene>
<reference evidence="13 14" key="1">
    <citation type="journal article" date="2015" name="Genome Announc.">
        <title>Draft Genome Sequences of Marine Isolates of Thalassomonas viridans and Thalassomonas actiniarum.</title>
        <authorList>
            <person name="Olonade I."/>
            <person name="van Zyl L.J."/>
            <person name="Trindade M."/>
        </authorList>
    </citation>
    <scope>NUCLEOTIDE SEQUENCE [LARGE SCALE GENOMIC DNA]</scope>
    <source>
        <strain evidence="13 14">A5K-106</strain>
    </source>
</reference>
<dbReference type="Gene3D" id="3.30.1150.10">
    <property type="match status" value="1"/>
</dbReference>
<keyword evidence="5 10" id="KW-0997">Cell inner membrane</keyword>
<evidence type="ECO:0000256" key="5">
    <source>
        <dbReference type="ARBA" id="ARBA00022519"/>
    </source>
</evidence>
<evidence type="ECO:0000256" key="6">
    <source>
        <dbReference type="ARBA" id="ARBA00022692"/>
    </source>
</evidence>
<evidence type="ECO:0000256" key="9">
    <source>
        <dbReference type="ARBA" id="ARBA00023136"/>
    </source>
</evidence>
<accession>A0AAE9YRA3</accession>
<evidence type="ECO:0000256" key="7">
    <source>
        <dbReference type="ARBA" id="ARBA00022927"/>
    </source>
</evidence>
<dbReference type="EMBL" id="CP059735">
    <property type="protein sequence ID" value="WDD99237.1"/>
    <property type="molecule type" value="Genomic_DNA"/>
</dbReference>
<dbReference type="KEGG" id="tact:SG35_000670"/>
<keyword evidence="6 10" id="KW-0812">Transmembrane</keyword>
<evidence type="ECO:0000313" key="13">
    <source>
        <dbReference type="EMBL" id="WDD99237.1"/>
    </source>
</evidence>
<keyword evidence="8 10" id="KW-1133">Transmembrane helix</keyword>
<dbReference type="AlphaFoldDB" id="A0AAE9YRA3"/>
<organism evidence="13 14">
    <name type="scientific">Thalassomonas actiniarum</name>
    <dbReference type="NCBI Taxonomy" id="485447"/>
    <lineage>
        <taxon>Bacteria</taxon>
        <taxon>Pseudomonadati</taxon>
        <taxon>Pseudomonadota</taxon>
        <taxon>Gammaproteobacteria</taxon>
        <taxon>Alteromonadales</taxon>
        <taxon>Colwelliaceae</taxon>
        <taxon>Thalassomonas</taxon>
    </lineage>
</organism>
<dbReference type="GO" id="GO:0031992">
    <property type="term" value="F:energy transducer activity"/>
    <property type="evidence" value="ECO:0007669"/>
    <property type="project" value="InterPro"/>
</dbReference>
<feature type="region of interest" description="Disordered" evidence="11">
    <location>
        <begin position="47"/>
        <end position="69"/>
    </location>
</feature>
<dbReference type="InterPro" id="IPR037682">
    <property type="entry name" value="TonB_C"/>
</dbReference>
<dbReference type="NCBIfam" id="TIGR01352">
    <property type="entry name" value="tonB_Cterm"/>
    <property type="match status" value="1"/>
</dbReference>
<keyword evidence="3 10" id="KW-0813">Transport</keyword>
<dbReference type="GO" id="GO:0005886">
    <property type="term" value="C:plasma membrane"/>
    <property type="evidence" value="ECO:0007669"/>
    <property type="project" value="UniProtKB-SubCell"/>
</dbReference>
<dbReference type="GO" id="GO:0015891">
    <property type="term" value="P:siderophore transport"/>
    <property type="evidence" value="ECO:0007669"/>
    <property type="project" value="InterPro"/>
</dbReference>
<evidence type="ECO:0000256" key="3">
    <source>
        <dbReference type="ARBA" id="ARBA00022448"/>
    </source>
</evidence>
<keyword evidence="14" id="KW-1185">Reference proteome</keyword>
<comment type="subcellular location">
    <subcellularLocation>
        <location evidence="1 10">Cell inner membrane</location>
        <topology evidence="1 10">Single-pass membrane protein</topology>
        <orientation evidence="1 10">Periplasmic side</orientation>
    </subcellularLocation>
</comment>
<evidence type="ECO:0000256" key="1">
    <source>
        <dbReference type="ARBA" id="ARBA00004383"/>
    </source>
</evidence>
<evidence type="ECO:0000313" key="14">
    <source>
        <dbReference type="Proteomes" id="UP000032568"/>
    </source>
</evidence>
<evidence type="ECO:0000256" key="11">
    <source>
        <dbReference type="SAM" id="MobiDB-lite"/>
    </source>
</evidence>
<dbReference type="GO" id="GO:0055085">
    <property type="term" value="P:transmembrane transport"/>
    <property type="evidence" value="ECO:0007669"/>
    <property type="project" value="InterPro"/>
</dbReference>
<keyword evidence="10" id="KW-0735">Signal-anchor</keyword>
<comment type="similarity">
    <text evidence="2 10">Belongs to the TonB family.</text>
</comment>
<dbReference type="Pfam" id="PF03544">
    <property type="entry name" value="TonB_C"/>
    <property type="match status" value="1"/>
</dbReference>
<comment type="function">
    <text evidence="10">Interacts with outer membrane receptor proteins that carry out high-affinity binding and energy dependent uptake into the periplasmic space of specific substrates. It could act to transduce energy from the cytoplasmic membrane to specific energy-requiring processes in the outer membrane, resulting in the release into the periplasm of ligands bound by these outer membrane proteins.</text>
</comment>
<dbReference type="InterPro" id="IPR003538">
    <property type="entry name" value="TonB"/>
</dbReference>
<evidence type="ECO:0000256" key="10">
    <source>
        <dbReference type="RuleBase" id="RU362123"/>
    </source>
</evidence>
<dbReference type="InterPro" id="IPR006260">
    <property type="entry name" value="TonB/TolA_C"/>
</dbReference>
<evidence type="ECO:0000256" key="4">
    <source>
        <dbReference type="ARBA" id="ARBA00022475"/>
    </source>
</evidence>
<evidence type="ECO:0000256" key="2">
    <source>
        <dbReference type="ARBA" id="ARBA00006555"/>
    </source>
</evidence>
<dbReference type="PANTHER" id="PTHR33446">
    <property type="entry name" value="PROTEIN TONB-RELATED"/>
    <property type="match status" value="1"/>
</dbReference>
<dbReference type="GO" id="GO:0030288">
    <property type="term" value="C:outer membrane-bounded periplasmic space"/>
    <property type="evidence" value="ECO:0007669"/>
    <property type="project" value="InterPro"/>
</dbReference>
<dbReference type="InterPro" id="IPR051045">
    <property type="entry name" value="TonB-dependent_transducer"/>
</dbReference>
<feature type="transmembrane region" description="Helical" evidence="10">
    <location>
        <begin position="7"/>
        <end position="26"/>
    </location>
</feature>
<evidence type="ECO:0000259" key="12">
    <source>
        <dbReference type="PROSITE" id="PS52015"/>
    </source>
</evidence>
<evidence type="ECO:0000256" key="8">
    <source>
        <dbReference type="ARBA" id="ARBA00022989"/>
    </source>
</evidence>
<dbReference type="GO" id="GO:0015031">
    <property type="term" value="P:protein transport"/>
    <property type="evidence" value="ECO:0007669"/>
    <property type="project" value="UniProtKB-UniRule"/>
</dbReference>
<dbReference type="PRINTS" id="PR01374">
    <property type="entry name" value="TONBPROTEIN"/>
</dbReference>
<feature type="domain" description="TonB C-terminal" evidence="12">
    <location>
        <begin position="107"/>
        <end position="199"/>
    </location>
</feature>
<dbReference type="SUPFAM" id="SSF74653">
    <property type="entry name" value="TolA/TonB C-terminal domain"/>
    <property type="match status" value="1"/>
</dbReference>
<dbReference type="PROSITE" id="PS52015">
    <property type="entry name" value="TONB_CTD"/>
    <property type="match status" value="1"/>
</dbReference>